<dbReference type="PROSITE" id="PS50096">
    <property type="entry name" value="IQ"/>
    <property type="match status" value="1"/>
</dbReference>
<keyword evidence="3" id="KW-0963">Cytoplasm</keyword>
<keyword evidence="5" id="KW-0539">Nucleus</keyword>
<evidence type="ECO:0000256" key="3">
    <source>
        <dbReference type="ARBA" id="ARBA00022490"/>
    </source>
</evidence>
<sequence length="200" mass="22821">MDGNRETFSVSELDAAATKLQKVYKGYRTRRNLADAAVVVEELWWKAMDFAALKQSSISFFNSEENETAVSRWARSRTRAAKIGKGLCKDEKTQILAPQYWLEAAMWPDNDHHLPTVDNFKEFISFLKDHKVDLTNVKFGAFMVFVANGTPSPLNSQVRIARFFSFLWYFDSSSLHVAENGVSVVRNNTFTKYIQECVVG</sequence>
<dbReference type="PANTHER" id="PTHR31250:SF27">
    <property type="entry name" value="IQ DOMAIN-CONTAINING PROTEIN IQM5"/>
    <property type="match status" value="1"/>
</dbReference>
<dbReference type="Pfam" id="PF00612">
    <property type="entry name" value="IQ"/>
    <property type="match status" value="1"/>
</dbReference>
<evidence type="ECO:0000256" key="2">
    <source>
        <dbReference type="ARBA" id="ARBA00004496"/>
    </source>
</evidence>
<dbReference type="CDD" id="cd23767">
    <property type="entry name" value="IQCD"/>
    <property type="match status" value="1"/>
</dbReference>
<reference evidence="6 7" key="1">
    <citation type="submission" date="2019-09" db="EMBL/GenBank/DDBJ databases">
        <authorList>
            <person name="Ou C."/>
        </authorList>
    </citation>
    <scope>NUCLEOTIDE SEQUENCE [LARGE SCALE GENOMIC DNA]</scope>
    <source>
        <strain evidence="6">S2</strain>
        <tissue evidence="6">Leaf</tissue>
    </source>
</reference>
<dbReference type="GO" id="GO:0005516">
    <property type="term" value="F:calmodulin binding"/>
    <property type="evidence" value="ECO:0007669"/>
    <property type="project" value="UniProtKB-KW"/>
</dbReference>
<dbReference type="GO" id="GO:0005634">
    <property type="term" value="C:nucleus"/>
    <property type="evidence" value="ECO:0007669"/>
    <property type="project" value="UniProtKB-SubCell"/>
</dbReference>
<keyword evidence="7" id="KW-1185">Reference proteome</keyword>
<evidence type="ECO:0000313" key="7">
    <source>
        <dbReference type="Proteomes" id="UP000327157"/>
    </source>
</evidence>
<accession>A0A5N5HWV4</accession>
<comment type="caution">
    <text evidence="6">The sequence shown here is derived from an EMBL/GenBank/DDBJ whole genome shotgun (WGS) entry which is preliminary data.</text>
</comment>
<dbReference type="EMBL" id="SMOL01000148">
    <property type="protein sequence ID" value="KAB2627864.1"/>
    <property type="molecule type" value="Genomic_DNA"/>
</dbReference>
<dbReference type="GO" id="GO:0005737">
    <property type="term" value="C:cytoplasm"/>
    <property type="evidence" value="ECO:0007669"/>
    <property type="project" value="UniProtKB-SubCell"/>
</dbReference>
<dbReference type="InterPro" id="IPR000048">
    <property type="entry name" value="IQ_motif_EF-hand-BS"/>
</dbReference>
<proteinExistence type="predicted"/>
<name>A0A5N5HWV4_9ROSA</name>
<comment type="subcellular location">
    <subcellularLocation>
        <location evidence="2">Cytoplasm</location>
    </subcellularLocation>
    <subcellularLocation>
        <location evidence="1">Nucleus</location>
    </subcellularLocation>
</comment>
<dbReference type="InterPro" id="IPR044159">
    <property type="entry name" value="IQM"/>
</dbReference>
<reference evidence="6 7" key="3">
    <citation type="submission" date="2019-11" db="EMBL/GenBank/DDBJ databases">
        <title>A de novo genome assembly of a pear dwarfing rootstock.</title>
        <authorList>
            <person name="Wang F."/>
            <person name="Wang J."/>
            <person name="Li S."/>
            <person name="Zhang Y."/>
            <person name="Fang M."/>
            <person name="Ma L."/>
            <person name="Zhao Y."/>
            <person name="Jiang S."/>
        </authorList>
    </citation>
    <scope>NUCLEOTIDE SEQUENCE [LARGE SCALE GENOMIC DNA]</scope>
    <source>
        <strain evidence="6">S2</strain>
        <tissue evidence="6">Leaf</tissue>
    </source>
</reference>
<dbReference type="PANTHER" id="PTHR31250">
    <property type="entry name" value="IQ DOMAIN-CONTAINING PROTEIN IQM3"/>
    <property type="match status" value="1"/>
</dbReference>
<protein>
    <submittedName>
        <fullName evidence="6">Uncharacterized protein</fullName>
    </submittedName>
</protein>
<reference evidence="7" key="2">
    <citation type="submission" date="2019-10" db="EMBL/GenBank/DDBJ databases">
        <title>A de novo genome assembly of a pear dwarfing rootstock.</title>
        <authorList>
            <person name="Wang F."/>
            <person name="Wang J."/>
            <person name="Li S."/>
            <person name="Zhang Y."/>
            <person name="Fang M."/>
            <person name="Ma L."/>
            <person name="Zhao Y."/>
            <person name="Jiang S."/>
        </authorList>
    </citation>
    <scope>NUCLEOTIDE SEQUENCE [LARGE SCALE GENOMIC DNA]</scope>
</reference>
<dbReference type="OrthoDB" id="1724883at2759"/>
<evidence type="ECO:0000256" key="1">
    <source>
        <dbReference type="ARBA" id="ARBA00004123"/>
    </source>
</evidence>
<organism evidence="6 7">
    <name type="scientific">Pyrus ussuriensis x Pyrus communis</name>
    <dbReference type="NCBI Taxonomy" id="2448454"/>
    <lineage>
        <taxon>Eukaryota</taxon>
        <taxon>Viridiplantae</taxon>
        <taxon>Streptophyta</taxon>
        <taxon>Embryophyta</taxon>
        <taxon>Tracheophyta</taxon>
        <taxon>Spermatophyta</taxon>
        <taxon>Magnoliopsida</taxon>
        <taxon>eudicotyledons</taxon>
        <taxon>Gunneridae</taxon>
        <taxon>Pentapetalae</taxon>
        <taxon>rosids</taxon>
        <taxon>fabids</taxon>
        <taxon>Rosales</taxon>
        <taxon>Rosaceae</taxon>
        <taxon>Amygdaloideae</taxon>
        <taxon>Maleae</taxon>
        <taxon>Pyrus</taxon>
    </lineage>
</organism>
<evidence type="ECO:0000256" key="5">
    <source>
        <dbReference type="ARBA" id="ARBA00023242"/>
    </source>
</evidence>
<gene>
    <name evidence="6" type="ORF">D8674_032659</name>
</gene>
<dbReference type="AlphaFoldDB" id="A0A5N5HWV4"/>
<evidence type="ECO:0000256" key="4">
    <source>
        <dbReference type="ARBA" id="ARBA00022860"/>
    </source>
</evidence>
<evidence type="ECO:0000313" key="6">
    <source>
        <dbReference type="EMBL" id="KAB2627864.1"/>
    </source>
</evidence>
<dbReference type="Proteomes" id="UP000327157">
    <property type="component" value="Chromosome 8"/>
</dbReference>
<keyword evidence="4" id="KW-0112">Calmodulin-binding</keyword>